<reference evidence="4" key="1">
    <citation type="journal article" date="2011" name="MBio">
        <title>Novel metabolic attributes of the genus Cyanothece, comprising a group of unicellular nitrogen-fixing Cyanobacteria.</title>
        <authorList>
            <person name="Bandyopadhyay A."/>
            <person name="Elvitigala T."/>
            <person name="Welsh E."/>
            <person name="Stockel J."/>
            <person name="Liberton M."/>
            <person name="Min H."/>
            <person name="Sherman L.A."/>
            <person name="Pakrasi H.B."/>
        </authorList>
    </citation>
    <scope>NUCLEOTIDE SEQUENCE [LARGE SCALE GENOMIC DNA]</scope>
    <source>
        <strain evidence="4">PCC 7424</strain>
    </source>
</reference>
<keyword evidence="2" id="KW-1133">Transmembrane helix</keyword>
<keyword evidence="4" id="KW-1185">Reference proteome</keyword>
<evidence type="ECO:0008006" key="5">
    <source>
        <dbReference type="Google" id="ProtNLM"/>
    </source>
</evidence>
<dbReference type="Gene3D" id="3.40.1090.10">
    <property type="entry name" value="Cytosolic phospholipase A2 catalytic domain"/>
    <property type="match status" value="1"/>
</dbReference>
<feature type="transmembrane region" description="Helical" evidence="2">
    <location>
        <begin position="85"/>
        <end position="106"/>
    </location>
</feature>
<feature type="transmembrane region" description="Helical" evidence="2">
    <location>
        <begin position="313"/>
        <end position="334"/>
    </location>
</feature>
<evidence type="ECO:0000256" key="2">
    <source>
        <dbReference type="SAM" id="Phobius"/>
    </source>
</evidence>
<feature type="transmembrane region" description="Helical" evidence="2">
    <location>
        <begin position="198"/>
        <end position="221"/>
    </location>
</feature>
<dbReference type="SUPFAM" id="SSF52151">
    <property type="entry name" value="FabD/lysophospholipase-like"/>
    <property type="match status" value="1"/>
</dbReference>
<dbReference type="eggNOG" id="COG1752">
    <property type="taxonomic scope" value="Bacteria"/>
</dbReference>
<dbReference type="InterPro" id="IPR016035">
    <property type="entry name" value="Acyl_Trfase/lysoPLipase"/>
</dbReference>
<dbReference type="STRING" id="65393.PCC7424_2952"/>
<feature type="transmembrane region" description="Helical" evidence="2">
    <location>
        <begin position="12"/>
        <end position="35"/>
    </location>
</feature>
<dbReference type="OrthoDB" id="581211at2"/>
<feature type="transmembrane region" description="Helical" evidence="2">
    <location>
        <begin position="126"/>
        <end position="148"/>
    </location>
</feature>
<feature type="transmembrane region" description="Helical" evidence="2">
    <location>
        <begin position="340"/>
        <end position="357"/>
    </location>
</feature>
<evidence type="ECO:0000313" key="3">
    <source>
        <dbReference type="EMBL" id="ACK71355.1"/>
    </source>
</evidence>
<accession>B7K9Z9</accession>
<dbReference type="KEGG" id="cyc:PCC7424_2952"/>
<feature type="coiled-coil region" evidence="1">
    <location>
        <begin position="155"/>
        <end position="204"/>
    </location>
</feature>
<keyword evidence="2" id="KW-0472">Membrane</keyword>
<dbReference type="RefSeq" id="WP_015954953.1">
    <property type="nucleotide sequence ID" value="NC_011729.1"/>
</dbReference>
<proteinExistence type="predicted"/>
<keyword evidence="1" id="KW-0175">Coiled coil</keyword>
<dbReference type="EMBL" id="CP001291">
    <property type="protein sequence ID" value="ACK71355.1"/>
    <property type="molecule type" value="Genomic_DNA"/>
</dbReference>
<feature type="transmembrane region" description="Helical" evidence="2">
    <location>
        <begin position="41"/>
        <end position="64"/>
    </location>
</feature>
<sequence>MSQEDNTFKLPLGLTNILRIFIWVLLIIGILKMWLVLPREFWQYMFFLRVPIIAALFLVFFPLIATTVLKSMLKNLFVLRGKWQLTFVIVGAIMGGMAIVLTANPILLNAKERFLLDYDLKKIPYIWQYVSAIMLGLPTCIAVTYYSVKEKELIGKQERKRIDQSEEELRQKAEKIIGKIPKELEQEKEKVQKEEERIIRINAIIGVIQGIIISVGLLFAINLTRQWLMSNFSHFPLFIDLIQFVTKQRTNGYLITEPGKIPELAPGHLTTVAFGVVELVVYLTVFFLFQPPKLPIKDDTTDYSDKRKGEAPALLYIMLILAVFELLLGVLSFYFDYFRFSIFFFGLFILILNYSFFKVDHFYKLESESDSSYAGKDKSSCQELCDFTKVLNERLKFQSDEKTLVIICASGGGIQAAGWTTQVLIGLHNLLKCSFTKSIGLISSVSGGSVGAMYYLDRLENIGCRTEQNRLFNSSTSDSLDATGWGLAYPDLWRLIGFPWLAPKMLDRGIALERDWQQEMKHPHKLTTLATWREKVLQGQMPIPIFNATLVENGKRFLISPLNFNDISQQMNQSSDDIVDDFNSLYGCYDLSVVTAARLSATFPYVSPICRPYYDQSQPGKSLSKKLFNQLQKILGIQPFLKNLKKNYHVADGGYFDNSGFVTVLEWLDKWLNKQLDSSEGFHLKRVILVQINAFPKVNYSKTEHLSAEKKAEDLPKEKAPEKRGLFMATIGPLLAMFKVRDPILAQRNATEIEIFTERWKEKVEINYYPIYFPQSYNSTKVSAFYEGEANLYRPPLSWKLTQQEKQAIKDAWNMIKKTDHIDPKDPNKHIKEVIKALQEKWEEVKQENSGFSEIDSHKSCPRI</sequence>
<dbReference type="Proteomes" id="UP000002384">
    <property type="component" value="Chromosome"/>
</dbReference>
<feature type="transmembrane region" description="Helical" evidence="2">
    <location>
        <begin position="269"/>
        <end position="289"/>
    </location>
</feature>
<gene>
    <name evidence="3" type="ordered locus">PCC7424_2952</name>
</gene>
<evidence type="ECO:0000313" key="4">
    <source>
        <dbReference type="Proteomes" id="UP000002384"/>
    </source>
</evidence>
<organism evidence="3 4">
    <name type="scientific">Gloeothece citriformis (strain PCC 7424)</name>
    <name type="common">Cyanothece sp. (strain PCC 7424)</name>
    <dbReference type="NCBI Taxonomy" id="65393"/>
    <lineage>
        <taxon>Bacteria</taxon>
        <taxon>Bacillati</taxon>
        <taxon>Cyanobacteriota</taxon>
        <taxon>Cyanophyceae</taxon>
        <taxon>Oscillatoriophycideae</taxon>
        <taxon>Chroococcales</taxon>
        <taxon>Aphanothecaceae</taxon>
        <taxon>Gloeothece</taxon>
        <taxon>Gloeothece citriformis</taxon>
    </lineage>
</organism>
<protein>
    <recommendedName>
        <fullName evidence="5">Patatin</fullName>
    </recommendedName>
</protein>
<dbReference type="HOGENOM" id="CLU_016128_0_0_3"/>
<name>B7K9Z9_GLOC7</name>
<dbReference type="AlphaFoldDB" id="B7K9Z9"/>
<keyword evidence="2" id="KW-0812">Transmembrane</keyword>
<evidence type="ECO:0000256" key="1">
    <source>
        <dbReference type="SAM" id="Coils"/>
    </source>
</evidence>